<evidence type="ECO:0000313" key="3">
    <source>
        <dbReference type="Proteomes" id="UP000245764"/>
    </source>
</evidence>
<dbReference type="EMBL" id="LT854269">
    <property type="protein sequence ID" value="SMR62490.1"/>
    <property type="molecule type" value="Genomic_DNA"/>
</dbReference>
<organism evidence="2 3">
    <name type="scientific">Zymoseptoria tritici ST99CH_1E4</name>
    <dbReference type="NCBI Taxonomy" id="1276532"/>
    <lineage>
        <taxon>Eukaryota</taxon>
        <taxon>Fungi</taxon>
        <taxon>Dikarya</taxon>
        <taxon>Ascomycota</taxon>
        <taxon>Pezizomycotina</taxon>
        <taxon>Dothideomycetes</taxon>
        <taxon>Dothideomycetidae</taxon>
        <taxon>Mycosphaerellales</taxon>
        <taxon>Mycosphaerellaceae</taxon>
        <taxon>Zymoseptoria</taxon>
    </lineage>
</organism>
<evidence type="ECO:0000256" key="1">
    <source>
        <dbReference type="SAM" id="SignalP"/>
    </source>
</evidence>
<feature type="signal peptide" evidence="1">
    <location>
        <begin position="1"/>
        <end position="30"/>
    </location>
</feature>
<keyword evidence="1" id="KW-0732">Signal</keyword>
<accession>A0A2H1H9K7</accession>
<sequence length="137" mass="14988">MSNKSLEAQPPARNCLTCLASLALPWFTAAETRLKTEERNKERWERADELDLPASAHWIDGGRCCGSSGQPYKLPPSAVAPTLDFADWVKVTGYWFLDECTDCTTPASFATFISRIGAEGHGFVYTGFSFGSVTVAD</sequence>
<name>A0A2H1H9K7_ZYMTR</name>
<dbReference type="AlphaFoldDB" id="A0A2H1H9K7"/>
<proteinExistence type="predicted"/>
<dbReference type="Proteomes" id="UP000245764">
    <property type="component" value="Chromosome 18"/>
</dbReference>
<feature type="chain" id="PRO_5013957416" evidence="1">
    <location>
        <begin position="31"/>
        <end position="137"/>
    </location>
</feature>
<reference evidence="3" key="1">
    <citation type="submission" date="2017-05" db="EMBL/GenBank/DDBJ databases">
        <authorList>
            <person name="Song R."/>
            <person name="Chenine A.L."/>
            <person name="Ruprecht R.M."/>
        </authorList>
    </citation>
    <scope>NUCLEOTIDE SEQUENCE [LARGE SCALE GENOMIC DNA]</scope>
</reference>
<evidence type="ECO:0000313" key="2">
    <source>
        <dbReference type="EMBL" id="SMR62490.1"/>
    </source>
</evidence>
<dbReference type="Gene3D" id="3.40.50.2000">
    <property type="entry name" value="Glycogen Phosphorylase B"/>
    <property type="match status" value="2"/>
</dbReference>
<gene>
    <name evidence="2" type="ORF">ZT1E4_G11804</name>
</gene>
<protein>
    <submittedName>
        <fullName evidence="2">Uncharacterized protein</fullName>
    </submittedName>
</protein>